<proteinExistence type="predicted"/>
<sequence length="156" mass="17882">MAMAIRSMLGKLRNKSSSSCIDRKSMPIMLASSSSINNYQKNRYELLSKPSSTCGSGYSSPRPFHEIKKLPPQKEEVKVYQAVVYESENRRMLESEMESDSKKTRRMALILFGLVVDNGNLLKLIDRRKVEVREVPPLFQDEVTLYTDDRGNKTEL</sequence>
<name>A0AAW1VPU0_RUBAR</name>
<reference evidence="1 2" key="1">
    <citation type="journal article" date="2023" name="G3 (Bethesda)">
        <title>A chromosome-length genome assembly and annotation of blackberry (Rubus argutus, cv. 'Hillquist').</title>
        <authorList>
            <person name="Bruna T."/>
            <person name="Aryal R."/>
            <person name="Dudchenko O."/>
            <person name="Sargent D.J."/>
            <person name="Mead D."/>
            <person name="Buti M."/>
            <person name="Cavallini A."/>
            <person name="Hytonen T."/>
            <person name="Andres J."/>
            <person name="Pham M."/>
            <person name="Weisz D."/>
            <person name="Mascagni F."/>
            <person name="Usai G."/>
            <person name="Natali L."/>
            <person name="Bassil N."/>
            <person name="Fernandez G.E."/>
            <person name="Lomsadze A."/>
            <person name="Armour M."/>
            <person name="Olukolu B."/>
            <person name="Poorten T."/>
            <person name="Britton C."/>
            <person name="Davik J."/>
            <person name="Ashrafi H."/>
            <person name="Aiden E.L."/>
            <person name="Borodovsky M."/>
            <person name="Worthington M."/>
        </authorList>
    </citation>
    <scope>NUCLEOTIDE SEQUENCE [LARGE SCALE GENOMIC DNA]</scope>
    <source>
        <strain evidence="1">PI 553951</strain>
    </source>
</reference>
<protein>
    <submittedName>
        <fullName evidence="1">Uncharacterized protein</fullName>
    </submittedName>
</protein>
<dbReference type="AlphaFoldDB" id="A0AAW1VPU0"/>
<dbReference type="EMBL" id="JBEDUW010000007">
    <property type="protein sequence ID" value="KAK9910021.1"/>
    <property type="molecule type" value="Genomic_DNA"/>
</dbReference>
<evidence type="ECO:0000313" key="2">
    <source>
        <dbReference type="Proteomes" id="UP001457282"/>
    </source>
</evidence>
<dbReference type="Proteomes" id="UP001457282">
    <property type="component" value="Unassembled WGS sequence"/>
</dbReference>
<gene>
    <name evidence="1" type="ORF">M0R45_033998</name>
</gene>
<keyword evidence="2" id="KW-1185">Reference proteome</keyword>
<accession>A0AAW1VPU0</accession>
<comment type="caution">
    <text evidence="1">The sequence shown here is derived from an EMBL/GenBank/DDBJ whole genome shotgun (WGS) entry which is preliminary data.</text>
</comment>
<organism evidence="1 2">
    <name type="scientific">Rubus argutus</name>
    <name type="common">Southern blackberry</name>
    <dbReference type="NCBI Taxonomy" id="59490"/>
    <lineage>
        <taxon>Eukaryota</taxon>
        <taxon>Viridiplantae</taxon>
        <taxon>Streptophyta</taxon>
        <taxon>Embryophyta</taxon>
        <taxon>Tracheophyta</taxon>
        <taxon>Spermatophyta</taxon>
        <taxon>Magnoliopsida</taxon>
        <taxon>eudicotyledons</taxon>
        <taxon>Gunneridae</taxon>
        <taxon>Pentapetalae</taxon>
        <taxon>rosids</taxon>
        <taxon>fabids</taxon>
        <taxon>Rosales</taxon>
        <taxon>Rosaceae</taxon>
        <taxon>Rosoideae</taxon>
        <taxon>Rosoideae incertae sedis</taxon>
        <taxon>Rubus</taxon>
    </lineage>
</organism>
<evidence type="ECO:0000313" key="1">
    <source>
        <dbReference type="EMBL" id="KAK9910021.1"/>
    </source>
</evidence>